<organism evidence="3 4">
    <name type="scientific">Aplosporella prunicola CBS 121167</name>
    <dbReference type="NCBI Taxonomy" id="1176127"/>
    <lineage>
        <taxon>Eukaryota</taxon>
        <taxon>Fungi</taxon>
        <taxon>Dikarya</taxon>
        <taxon>Ascomycota</taxon>
        <taxon>Pezizomycotina</taxon>
        <taxon>Dothideomycetes</taxon>
        <taxon>Dothideomycetes incertae sedis</taxon>
        <taxon>Botryosphaeriales</taxon>
        <taxon>Aplosporellaceae</taxon>
        <taxon>Aplosporella</taxon>
    </lineage>
</organism>
<dbReference type="SUPFAM" id="SSF54768">
    <property type="entry name" value="dsRNA-binding domain-like"/>
    <property type="match status" value="1"/>
</dbReference>
<dbReference type="OrthoDB" id="5222339at2759"/>
<evidence type="ECO:0000259" key="2">
    <source>
        <dbReference type="SMART" id="SM00358"/>
    </source>
</evidence>
<dbReference type="Gene3D" id="3.30.160.20">
    <property type="match status" value="1"/>
</dbReference>
<proteinExistence type="predicted"/>
<feature type="domain" description="DRBM" evidence="2">
    <location>
        <begin position="190"/>
        <end position="257"/>
    </location>
</feature>
<dbReference type="EMBL" id="ML995491">
    <property type="protein sequence ID" value="KAF2139992.1"/>
    <property type="molecule type" value="Genomic_DNA"/>
</dbReference>
<dbReference type="SMART" id="SM00358">
    <property type="entry name" value="DSRM"/>
    <property type="match status" value="1"/>
</dbReference>
<feature type="region of interest" description="Disordered" evidence="1">
    <location>
        <begin position="156"/>
        <end position="182"/>
    </location>
</feature>
<keyword evidence="4" id="KW-1185">Reference proteome</keyword>
<accession>A0A6A6B769</accession>
<protein>
    <recommendedName>
        <fullName evidence="2">DRBM domain-containing protein</fullName>
    </recommendedName>
</protein>
<evidence type="ECO:0000313" key="4">
    <source>
        <dbReference type="Proteomes" id="UP000799438"/>
    </source>
</evidence>
<dbReference type="Proteomes" id="UP000799438">
    <property type="component" value="Unassembled WGS sequence"/>
</dbReference>
<feature type="compositionally biased region" description="Gly residues" evidence="1">
    <location>
        <begin position="293"/>
        <end position="312"/>
    </location>
</feature>
<dbReference type="AlphaFoldDB" id="A0A6A6B769"/>
<evidence type="ECO:0000313" key="3">
    <source>
        <dbReference type="EMBL" id="KAF2139992.1"/>
    </source>
</evidence>
<name>A0A6A6B769_9PEZI</name>
<sequence length="421" mass="44769">MIVKSVHSLTIAAYSAMATPGDNPSIPGLAHIRQPSQTQTIEAFEAEYHAQQEQKPADITAPVALSRGYVSAHVERFNHLCQTHGVVNDFSYTESADPKGWSVVLRFGFGLLGAEGRVEQFELEEKGPFVNKKEAKAAVSERGSIVLLEAAEKRAQEKKANASPSPAMEAMAGPPSGEPARDASAVTENWIGLLLEYSSATGTPPPQFQDFSIGSRFACECAFAPRASQPFGTREELFPNKKSAKTNAAREAVEWLRSQGMMPERGHPSKKKFRAANAPAPPPQPPPSVLAGLSGGPVGPMPVGGNGNGSGSGSESEGAVARGQMGKERSYGEQVMAFCPTVGCMQPEYRLAQDARVPGFWSGAAFFPHDPLIAKNGPVAEIRNVWGKKTARELCAKGVLAHLKAVAARRAEEAKRLGLGA</sequence>
<dbReference type="GeneID" id="54298314"/>
<gene>
    <name evidence="3" type="ORF">K452DRAFT_289380</name>
</gene>
<dbReference type="RefSeq" id="XP_033395705.1">
    <property type="nucleotide sequence ID" value="XM_033540818.1"/>
</dbReference>
<reference evidence="3" key="1">
    <citation type="journal article" date="2020" name="Stud. Mycol.">
        <title>101 Dothideomycetes genomes: a test case for predicting lifestyles and emergence of pathogens.</title>
        <authorList>
            <person name="Haridas S."/>
            <person name="Albert R."/>
            <person name="Binder M."/>
            <person name="Bloem J."/>
            <person name="Labutti K."/>
            <person name="Salamov A."/>
            <person name="Andreopoulos B."/>
            <person name="Baker S."/>
            <person name="Barry K."/>
            <person name="Bills G."/>
            <person name="Bluhm B."/>
            <person name="Cannon C."/>
            <person name="Castanera R."/>
            <person name="Culley D."/>
            <person name="Daum C."/>
            <person name="Ezra D."/>
            <person name="Gonzalez J."/>
            <person name="Henrissat B."/>
            <person name="Kuo A."/>
            <person name="Liang C."/>
            <person name="Lipzen A."/>
            <person name="Lutzoni F."/>
            <person name="Magnuson J."/>
            <person name="Mondo S."/>
            <person name="Nolan M."/>
            <person name="Ohm R."/>
            <person name="Pangilinan J."/>
            <person name="Park H.-J."/>
            <person name="Ramirez L."/>
            <person name="Alfaro M."/>
            <person name="Sun H."/>
            <person name="Tritt A."/>
            <person name="Yoshinaga Y."/>
            <person name="Zwiers L.-H."/>
            <person name="Turgeon B."/>
            <person name="Goodwin S."/>
            <person name="Spatafora J."/>
            <person name="Crous P."/>
            <person name="Grigoriev I."/>
        </authorList>
    </citation>
    <scope>NUCLEOTIDE SEQUENCE</scope>
    <source>
        <strain evidence="3">CBS 121167</strain>
    </source>
</reference>
<evidence type="ECO:0000256" key="1">
    <source>
        <dbReference type="SAM" id="MobiDB-lite"/>
    </source>
</evidence>
<feature type="region of interest" description="Disordered" evidence="1">
    <location>
        <begin position="260"/>
        <end position="327"/>
    </location>
</feature>
<dbReference type="InterPro" id="IPR014720">
    <property type="entry name" value="dsRBD_dom"/>
</dbReference>
<feature type="compositionally biased region" description="Pro residues" evidence="1">
    <location>
        <begin position="279"/>
        <end position="288"/>
    </location>
</feature>